<proteinExistence type="predicted"/>
<dbReference type="EMBL" id="JAUKTR010000005">
    <property type="protein sequence ID" value="MDO1560100.1"/>
    <property type="molecule type" value="Genomic_DNA"/>
</dbReference>
<name>A0ABT8SND9_9CAUL</name>
<sequence>MGQRAAALSGAAILLKTLERAADTPNLTGWWALAGAEHAAVLTAAASLVVTAYFVLRVWEDRLASQLDHQVAQVTGAGSQAQSLPDELGANLEGNARLQAAVKSAIALFDIWVPLVMAGAVVFMFATDFREIGLRLLTML</sequence>
<protein>
    <submittedName>
        <fullName evidence="2">Uncharacterized protein</fullName>
    </submittedName>
</protein>
<evidence type="ECO:0000313" key="2">
    <source>
        <dbReference type="EMBL" id="MDO1560100.1"/>
    </source>
</evidence>
<comment type="caution">
    <text evidence="2">The sequence shown here is derived from an EMBL/GenBank/DDBJ whole genome shotgun (WGS) entry which is preliminary data.</text>
</comment>
<keyword evidence="3" id="KW-1185">Reference proteome</keyword>
<keyword evidence="1" id="KW-0812">Transmembrane</keyword>
<feature type="transmembrane region" description="Helical" evidence="1">
    <location>
        <begin position="105"/>
        <end position="126"/>
    </location>
</feature>
<reference evidence="2" key="1">
    <citation type="submission" date="2023-07" db="EMBL/GenBank/DDBJ databases">
        <title>Brevundimonas soil sp. nov., isolated from the soil of chemical plant.</title>
        <authorList>
            <person name="Wu N."/>
        </authorList>
    </citation>
    <scope>NUCLEOTIDE SEQUENCE</scope>
    <source>
        <strain evidence="2">XZ-24</strain>
    </source>
</reference>
<dbReference type="Proteomes" id="UP001169063">
    <property type="component" value="Unassembled WGS sequence"/>
</dbReference>
<feature type="transmembrane region" description="Helical" evidence="1">
    <location>
        <begin position="31"/>
        <end position="56"/>
    </location>
</feature>
<evidence type="ECO:0000256" key="1">
    <source>
        <dbReference type="SAM" id="Phobius"/>
    </source>
</evidence>
<gene>
    <name evidence="2" type="ORF">Q0812_11750</name>
</gene>
<organism evidence="2 3">
    <name type="scientific">Peiella sedimenti</name>
    <dbReference type="NCBI Taxonomy" id="3061083"/>
    <lineage>
        <taxon>Bacteria</taxon>
        <taxon>Pseudomonadati</taxon>
        <taxon>Pseudomonadota</taxon>
        <taxon>Alphaproteobacteria</taxon>
        <taxon>Caulobacterales</taxon>
        <taxon>Caulobacteraceae</taxon>
        <taxon>Peiella</taxon>
    </lineage>
</organism>
<dbReference type="RefSeq" id="WP_302110530.1">
    <property type="nucleotide sequence ID" value="NZ_JAUKTR010000005.1"/>
</dbReference>
<evidence type="ECO:0000313" key="3">
    <source>
        <dbReference type="Proteomes" id="UP001169063"/>
    </source>
</evidence>
<keyword evidence="1" id="KW-1133">Transmembrane helix</keyword>
<keyword evidence="1" id="KW-0472">Membrane</keyword>
<accession>A0ABT8SND9</accession>